<dbReference type="SUPFAM" id="SSF55347">
    <property type="entry name" value="Glyceraldehyde-3-phosphate dehydrogenase-like, C-terminal domain"/>
    <property type="match status" value="1"/>
</dbReference>
<comment type="caution">
    <text evidence="4">The sequence shown here is derived from an EMBL/GenBank/DDBJ whole genome shotgun (WGS) entry which is preliminary data.</text>
</comment>
<dbReference type="Proteomes" id="UP001500212">
    <property type="component" value="Unassembled WGS sequence"/>
</dbReference>
<dbReference type="PANTHER" id="PTHR43818">
    <property type="entry name" value="BCDNA.GH03377"/>
    <property type="match status" value="1"/>
</dbReference>
<evidence type="ECO:0000256" key="1">
    <source>
        <dbReference type="ARBA" id="ARBA00023002"/>
    </source>
</evidence>
<evidence type="ECO:0000259" key="3">
    <source>
        <dbReference type="Pfam" id="PF22685"/>
    </source>
</evidence>
<dbReference type="Gene3D" id="3.30.360.10">
    <property type="entry name" value="Dihydrodipicolinate Reductase, domain 2"/>
    <property type="match status" value="1"/>
</dbReference>
<dbReference type="EMBL" id="BAABHJ010000006">
    <property type="protein sequence ID" value="GAA4607661.1"/>
    <property type="molecule type" value="Genomic_DNA"/>
</dbReference>
<evidence type="ECO:0000313" key="5">
    <source>
        <dbReference type="Proteomes" id="UP001500212"/>
    </source>
</evidence>
<accession>A0ABP8TIV8</accession>
<dbReference type="RefSeq" id="WP_345353841.1">
    <property type="nucleotide sequence ID" value="NZ_BAABHJ010000006.1"/>
</dbReference>
<feature type="domain" description="Gal80p-like C-terminal" evidence="3">
    <location>
        <begin position="133"/>
        <end position="272"/>
    </location>
</feature>
<evidence type="ECO:0000313" key="4">
    <source>
        <dbReference type="EMBL" id="GAA4607661.1"/>
    </source>
</evidence>
<dbReference type="InterPro" id="IPR000683">
    <property type="entry name" value="Gfo/Idh/MocA-like_OxRdtase_N"/>
</dbReference>
<reference evidence="5" key="1">
    <citation type="journal article" date="2019" name="Int. J. Syst. Evol. Microbiol.">
        <title>The Global Catalogue of Microorganisms (GCM) 10K type strain sequencing project: providing services to taxonomists for standard genome sequencing and annotation.</title>
        <authorList>
            <consortium name="The Broad Institute Genomics Platform"/>
            <consortium name="The Broad Institute Genome Sequencing Center for Infectious Disease"/>
            <person name="Wu L."/>
            <person name="Ma J."/>
        </authorList>
    </citation>
    <scope>NUCLEOTIDE SEQUENCE [LARGE SCALE GENOMIC DNA]</scope>
    <source>
        <strain evidence="5">JCM 17938</strain>
    </source>
</reference>
<sequence>MDRIRVGVVGASPERGWAAAAHIPALRALPAYELTAVGTSRPESAREAARAFGAAHAFTDARRLAEHPEVDLVVVTVKVAAHAELVGAALAAGKHVYCEWPLGLTTAEAERLAAAARAAGVHDAVGLQARYAPAITYARELIAGGHLGRVTAVNVHAARSKGASGEIPAWAAYTLDPAQGAGLLEVVGGHTLDVLEYLAGDLTELSAALSVSRPRYTVAETGATVEAASPDQVVLHGRLAGGAVAAVHLQDAKVGESRTVLEFTGTEGDLTVVAAGDWRAAQIQVGEPRLYEARKAGDPWRDLPVPAGHGRVPDLTSTPGAAPVRVPGEAPAHGAGGVFVDLPGETPVLARNVARLYARLAEDIREGARRVPGFEHGVRVHRLLDAVRRSAETGGSQPVER</sequence>
<evidence type="ECO:0000259" key="2">
    <source>
        <dbReference type="Pfam" id="PF01408"/>
    </source>
</evidence>
<feature type="domain" description="Gfo/Idh/MocA-like oxidoreductase N-terminal" evidence="2">
    <location>
        <begin position="4"/>
        <end position="122"/>
    </location>
</feature>
<dbReference type="InterPro" id="IPR036291">
    <property type="entry name" value="NAD(P)-bd_dom_sf"/>
</dbReference>
<dbReference type="Pfam" id="PF01408">
    <property type="entry name" value="GFO_IDH_MocA"/>
    <property type="match status" value="1"/>
</dbReference>
<dbReference type="SUPFAM" id="SSF51735">
    <property type="entry name" value="NAD(P)-binding Rossmann-fold domains"/>
    <property type="match status" value="1"/>
</dbReference>
<dbReference type="PANTHER" id="PTHR43818:SF11">
    <property type="entry name" value="BCDNA.GH03377"/>
    <property type="match status" value="1"/>
</dbReference>
<dbReference type="InterPro" id="IPR050463">
    <property type="entry name" value="Gfo/Idh/MocA_oxidrdct_glycsds"/>
</dbReference>
<keyword evidence="5" id="KW-1185">Reference proteome</keyword>
<keyword evidence="1" id="KW-0560">Oxidoreductase</keyword>
<dbReference type="Gene3D" id="3.40.50.720">
    <property type="entry name" value="NAD(P)-binding Rossmann-like Domain"/>
    <property type="match status" value="1"/>
</dbReference>
<protein>
    <submittedName>
        <fullName evidence="4">Gfo/Idh/MocA family oxidoreductase</fullName>
    </submittedName>
</protein>
<name>A0ABP8TIV8_9ACTN</name>
<proteinExistence type="predicted"/>
<organism evidence="4 5">
    <name type="scientific">Actinoallomurus liliacearum</name>
    <dbReference type="NCBI Taxonomy" id="1080073"/>
    <lineage>
        <taxon>Bacteria</taxon>
        <taxon>Bacillati</taxon>
        <taxon>Actinomycetota</taxon>
        <taxon>Actinomycetes</taxon>
        <taxon>Streptosporangiales</taxon>
        <taxon>Thermomonosporaceae</taxon>
        <taxon>Actinoallomurus</taxon>
    </lineage>
</organism>
<gene>
    <name evidence="4" type="ORF">GCM10023195_29330</name>
</gene>
<dbReference type="Pfam" id="PF22685">
    <property type="entry name" value="Gal80p_C-like"/>
    <property type="match status" value="1"/>
</dbReference>
<dbReference type="InterPro" id="IPR055080">
    <property type="entry name" value="Gal80p-like_C"/>
</dbReference>